<dbReference type="PROSITE" id="PS51015">
    <property type="entry name" value="YDG"/>
    <property type="match status" value="1"/>
</dbReference>
<dbReference type="GO" id="GO:0005634">
    <property type="term" value="C:nucleus"/>
    <property type="evidence" value="ECO:0007669"/>
    <property type="project" value="UniProtKB-SubCell"/>
</dbReference>
<dbReference type="InterPro" id="IPR015947">
    <property type="entry name" value="PUA-like_sf"/>
</dbReference>
<evidence type="ECO:0000256" key="3">
    <source>
        <dbReference type="PROSITE-ProRule" id="PRU00358"/>
    </source>
</evidence>
<feature type="domain" description="YDG" evidence="4">
    <location>
        <begin position="17"/>
        <end position="163"/>
    </location>
</feature>
<dbReference type="HOGENOM" id="CLU_1290961_0_0_1"/>
<dbReference type="InterPro" id="IPR003105">
    <property type="entry name" value="SRA_YDG"/>
</dbReference>
<evidence type="ECO:0000313" key="6">
    <source>
        <dbReference type="Proteomes" id="UP000011115"/>
    </source>
</evidence>
<evidence type="ECO:0000313" key="5">
    <source>
        <dbReference type="EnsemblPlants" id="PGSC0003DMT400092528"/>
    </source>
</evidence>
<dbReference type="Gene3D" id="2.30.280.10">
    <property type="entry name" value="SRA-YDG"/>
    <property type="match status" value="1"/>
</dbReference>
<sequence length="214" mass="24593">MTLKNQKKWVNCGWTFGHVPGVEIGGQFRFRAELVTIGLHHQFIKGISYVNIDKKDVATSIVDSGRYENEAISSETFIYVGQDGNPKVYVNVRVEDQKLEGGNLALKNSMDMGCPVRVICGRQRVKSEKSDIRYTYDGLYTVTKYWEERASTGKYVFKFELKRNLGQPKLNHEVVPQPSSLVKENHFHVNKEKKSIMQSEFVVDYDVSQGKERY</sequence>
<keyword evidence="6" id="KW-1185">Reference proteome</keyword>
<evidence type="ECO:0000259" key="4">
    <source>
        <dbReference type="PROSITE" id="PS51015"/>
    </source>
</evidence>
<evidence type="ECO:0000256" key="1">
    <source>
        <dbReference type="ARBA" id="ARBA00004286"/>
    </source>
</evidence>
<dbReference type="InterPro" id="IPR051357">
    <property type="entry name" value="H3K9_HMTase_SUVAR3-9"/>
</dbReference>
<organism evidence="5 6">
    <name type="scientific">Solanum tuberosum</name>
    <name type="common">Potato</name>
    <dbReference type="NCBI Taxonomy" id="4113"/>
    <lineage>
        <taxon>Eukaryota</taxon>
        <taxon>Viridiplantae</taxon>
        <taxon>Streptophyta</taxon>
        <taxon>Embryophyta</taxon>
        <taxon>Tracheophyta</taxon>
        <taxon>Spermatophyta</taxon>
        <taxon>Magnoliopsida</taxon>
        <taxon>eudicotyledons</taxon>
        <taxon>Gunneridae</taxon>
        <taxon>Pentapetalae</taxon>
        <taxon>asterids</taxon>
        <taxon>lamiids</taxon>
        <taxon>Solanales</taxon>
        <taxon>Solanaceae</taxon>
        <taxon>Solanoideae</taxon>
        <taxon>Solaneae</taxon>
        <taxon>Solanum</taxon>
    </lineage>
</organism>
<dbReference type="STRING" id="4113.M1DPZ5"/>
<dbReference type="InterPro" id="IPR036987">
    <property type="entry name" value="SRA-YDG_sf"/>
</dbReference>
<name>M1DPZ5_SOLTU</name>
<dbReference type="InParanoid" id="M1DPZ5"/>
<keyword evidence="2 3" id="KW-0539">Nucleus</keyword>
<accession>M1DPZ5</accession>
<dbReference type="EnsemblPlants" id="PGSC0003DMT400092528">
    <property type="protein sequence ID" value="PGSC0003DMT400092528"/>
    <property type="gene ID" value="PGSC0003DMG400042099"/>
</dbReference>
<dbReference type="Pfam" id="PF02182">
    <property type="entry name" value="SAD_SRA"/>
    <property type="match status" value="1"/>
</dbReference>
<dbReference type="eggNOG" id="ENOG502S1J4">
    <property type="taxonomic scope" value="Eukaryota"/>
</dbReference>
<dbReference type="GO" id="GO:0005694">
    <property type="term" value="C:chromosome"/>
    <property type="evidence" value="ECO:0007669"/>
    <property type="project" value="UniProtKB-SubCell"/>
</dbReference>
<evidence type="ECO:0000256" key="2">
    <source>
        <dbReference type="ARBA" id="ARBA00023242"/>
    </source>
</evidence>
<dbReference type="AlphaFoldDB" id="M1DPZ5"/>
<protein>
    <submittedName>
        <fullName evidence="5">SET domain protein</fullName>
    </submittedName>
</protein>
<dbReference type="SMART" id="SM00466">
    <property type="entry name" value="SRA"/>
    <property type="match status" value="1"/>
</dbReference>
<dbReference type="Proteomes" id="UP000011115">
    <property type="component" value="Unassembled WGS sequence"/>
</dbReference>
<dbReference type="PANTHER" id="PTHR45660:SF86">
    <property type="entry name" value="HISTONE-LYSINE N-METHYLTRANSFERASE, H3 LYSINE-9 SPECIFIC SUVH6-LIKE"/>
    <property type="match status" value="1"/>
</dbReference>
<reference evidence="6" key="1">
    <citation type="journal article" date="2011" name="Nature">
        <title>Genome sequence and analysis of the tuber crop potato.</title>
        <authorList>
            <consortium name="The Potato Genome Sequencing Consortium"/>
        </authorList>
    </citation>
    <scope>NUCLEOTIDE SEQUENCE [LARGE SCALE GENOMIC DNA]</scope>
    <source>
        <strain evidence="6">cv. DM1-3 516 R44</strain>
    </source>
</reference>
<dbReference type="PaxDb" id="4113-PGSC0003DMT400092528"/>
<dbReference type="Gramene" id="PGSC0003DMT400092528">
    <property type="protein sequence ID" value="PGSC0003DMT400092528"/>
    <property type="gene ID" value="PGSC0003DMG400042099"/>
</dbReference>
<dbReference type="PANTHER" id="PTHR45660">
    <property type="entry name" value="HISTONE-LYSINE N-METHYLTRANSFERASE SETMAR"/>
    <property type="match status" value="1"/>
</dbReference>
<dbReference type="OMA" id="TRKECAN"/>
<comment type="subcellular location">
    <subcellularLocation>
        <location evidence="1">Chromosome</location>
    </subcellularLocation>
    <subcellularLocation>
        <location evidence="3">Nucleus</location>
    </subcellularLocation>
</comment>
<proteinExistence type="predicted"/>
<reference evidence="5" key="2">
    <citation type="submission" date="2015-06" db="UniProtKB">
        <authorList>
            <consortium name="EnsemblPlants"/>
        </authorList>
    </citation>
    <scope>IDENTIFICATION</scope>
    <source>
        <strain evidence="5">DM1-3 516 R44</strain>
    </source>
</reference>
<dbReference type="SUPFAM" id="SSF88697">
    <property type="entry name" value="PUA domain-like"/>
    <property type="match status" value="1"/>
</dbReference>